<evidence type="ECO:0000313" key="2">
    <source>
        <dbReference type="EMBL" id="KAF2146506.1"/>
    </source>
</evidence>
<accession>A0A6A6BQZ7</accession>
<keyword evidence="3" id="KW-1185">Reference proteome</keyword>
<name>A0A6A6BQZ7_9PEZI</name>
<dbReference type="EMBL" id="ML995475">
    <property type="protein sequence ID" value="KAF2146506.1"/>
    <property type="molecule type" value="Genomic_DNA"/>
</dbReference>
<feature type="signal peptide" evidence="1">
    <location>
        <begin position="1"/>
        <end position="19"/>
    </location>
</feature>
<keyword evidence="1" id="KW-0732">Signal</keyword>
<evidence type="ECO:0000256" key="1">
    <source>
        <dbReference type="SAM" id="SignalP"/>
    </source>
</evidence>
<reference evidence="2" key="1">
    <citation type="journal article" date="2020" name="Stud. Mycol.">
        <title>101 Dothideomycetes genomes: a test case for predicting lifestyles and emergence of pathogens.</title>
        <authorList>
            <person name="Haridas S."/>
            <person name="Albert R."/>
            <person name="Binder M."/>
            <person name="Bloem J."/>
            <person name="Labutti K."/>
            <person name="Salamov A."/>
            <person name="Andreopoulos B."/>
            <person name="Baker S."/>
            <person name="Barry K."/>
            <person name="Bills G."/>
            <person name="Bluhm B."/>
            <person name="Cannon C."/>
            <person name="Castanera R."/>
            <person name="Culley D."/>
            <person name="Daum C."/>
            <person name="Ezra D."/>
            <person name="Gonzalez J."/>
            <person name="Henrissat B."/>
            <person name="Kuo A."/>
            <person name="Liang C."/>
            <person name="Lipzen A."/>
            <person name="Lutzoni F."/>
            <person name="Magnuson J."/>
            <person name="Mondo S."/>
            <person name="Nolan M."/>
            <person name="Ohm R."/>
            <person name="Pangilinan J."/>
            <person name="Park H.-J."/>
            <person name="Ramirez L."/>
            <person name="Alfaro M."/>
            <person name="Sun H."/>
            <person name="Tritt A."/>
            <person name="Yoshinaga Y."/>
            <person name="Zwiers L.-H."/>
            <person name="Turgeon B."/>
            <person name="Goodwin S."/>
            <person name="Spatafora J."/>
            <person name="Crous P."/>
            <person name="Grigoriev I."/>
        </authorList>
    </citation>
    <scope>NUCLEOTIDE SEQUENCE</scope>
    <source>
        <strain evidence="2">CBS 121167</strain>
    </source>
</reference>
<organism evidence="2 3">
    <name type="scientific">Aplosporella prunicola CBS 121167</name>
    <dbReference type="NCBI Taxonomy" id="1176127"/>
    <lineage>
        <taxon>Eukaryota</taxon>
        <taxon>Fungi</taxon>
        <taxon>Dikarya</taxon>
        <taxon>Ascomycota</taxon>
        <taxon>Pezizomycotina</taxon>
        <taxon>Dothideomycetes</taxon>
        <taxon>Dothideomycetes incertae sedis</taxon>
        <taxon>Botryosphaeriales</taxon>
        <taxon>Aplosporellaceae</taxon>
        <taxon>Aplosporella</taxon>
    </lineage>
</organism>
<dbReference type="GeneID" id="54303434"/>
<sequence length="261" mass="28152">MRNAVSAAAMALAVGSVSGQSLYDNYKYGNQFYSGPTSDDSIYITKATYSMKPPATPCNYKAGGEEELTLWIGLQPNPANTDVLKLDFVQPLLDFSPNLKNMGCEGVADDQWCVAASTYHPDDGTGNPYQQGQTYVPVPKGSTLDFEVKVDSETQEIVQTVSADGKVISTQSDTKGMKPQVFYSGNECYLPPCGTLQGYSWDNIVIELNKADKAYGDTLTLDGATSDGGLQTSDGGKTWTAESIKIGKDYFYSDDSKTECS</sequence>
<gene>
    <name evidence="2" type="ORF">K452DRAFT_355001</name>
</gene>
<protein>
    <submittedName>
        <fullName evidence="2">Uncharacterized protein</fullName>
    </submittedName>
</protein>
<dbReference type="AlphaFoldDB" id="A0A6A6BQZ7"/>
<proteinExistence type="predicted"/>
<dbReference type="RefSeq" id="XP_033402215.1">
    <property type="nucleotide sequence ID" value="XM_033545928.1"/>
</dbReference>
<dbReference type="Proteomes" id="UP000799438">
    <property type="component" value="Unassembled WGS sequence"/>
</dbReference>
<evidence type="ECO:0000313" key="3">
    <source>
        <dbReference type="Proteomes" id="UP000799438"/>
    </source>
</evidence>
<feature type="chain" id="PRO_5025477115" evidence="1">
    <location>
        <begin position="20"/>
        <end position="261"/>
    </location>
</feature>
<dbReference type="OrthoDB" id="5086500at2759"/>